<keyword evidence="2" id="KW-1185">Reference proteome</keyword>
<accession>A0A8H7SVN9</accession>
<name>A0A8H7SVN9_9FUNG</name>
<comment type="caution">
    <text evidence="1">The sequence shown here is derived from an EMBL/GenBank/DDBJ whole genome shotgun (WGS) entry which is preliminary data.</text>
</comment>
<evidence type="ECO:0000313" key="1">
    <source>
        <dbReference type="EMBL" id="KAG2237929.1"/>
    </source>
</evidence>
<gene>
    <name evidence="1" type="ORF">INT48_002490</name>
</gene>
<organism evidence="1 2">
    <name type="scientific">Thamnidium elegans</name>
    <dbReference type="NCBI Taxonomy" id="101142"/>
    <lineage>
        <taxon>Eukaryota</taxon>
        <taxon>Fungi</taxon>
        <taxon>Fungi incertae sedis</taxon>
        <taxon>Mucoromycota</taxon>
        <taxon>Mucoromycotina</taxon>
        <taxon>Mucoromycetes</taxon>
        <taxon>Mucorales</taxon>
        <taxon>Mucorineae</taxon>
        <taxon>Mucoraceae</taxon>
        <taxon>Thamnidium</taxon>
    </lineage>
</organism>
<dbReference type="EMBL" id="JAEPRE010000001">
    <property type="protein sequence ID" value="KAG2237929.1"/>
    <property type="molecule type" value="Genomic_DNA"/>
</dbReference>
<dbReference type="Proteomes" id="UP000613177">
    <property type="component" value="Unassembled WGS sequence"/>
</dbReference>
<proteinExistence type="predicted"/>
<evidence type="ECO:0000313" key="2">
    <source>
        <dbReference type="Proteomes" id="UP000613177"/>
    </source>
</evidence>
<dbReference type="AlphaFoldDB" id="A0A8H7SVN9"/>
<reference evidence="1" key="1">
    <citation type="submission" date="2021-01" db="EMBL/GenBank/DDBJ databases">
        <title>Metabolic potential, ecology and presence of endohyphal bacteria is reflected in genomic diversity of Mucoromycotina.</title>
        <authorList>
            <person name="Muszewska A."/>
            <person name="Okrasinska A."/>
            <person name="Steczkiewicz K."/>
            <person name="Drgas O."/>
            <person name="Orlowska M."/>
            <person name="Perlinska-Lenart U."/>
            <person name="Aleksandrzak-Piekarczyk T."/>
            <person name="Szatraj K."/>
            <person name="Zielenkiewicz U."/>
            <person name="Pilsyk S."/>
            <person name="Malc E."/>
            <person name="Mieczkowski P."/>
            <person name="Kruszewska J.S."/>
            <person name="Biernat P."/>
            <person name="Pawlowska J."/>
        </authorList>
    </citation>
    <scope>NUCLEOTIDE SEQUENCE</scope>
    <source>
        <strain evidence="1">WA0000018081</strain>
    </source>
</reference>
<sequence length="70" mass="7808">MTDGHMIATHFYAFRRELLSSDKDEIKVLKRNANLSSVNKGVYTLDTEPTGLSLSEKDVVRIDPGKSLTP</sequence>
<protein>
    <submittedName>
        <fullName evidence="1">Uncharacterized protein</fullName>
    </submittedName>
</protein>